<dbReference type="GO" id="GO:0008270">
    <property type="term" value="F:zinc ion binding"/>
    <property type="evidence" value="ECO:0007669"/>
    <property type="project" value="UniProtKB-KW"/>
</dbReference>
<name>A0A1W0WDW8_HYPEX</name>
<keyword evidence="6" id="KW-0812">Transmembrane</keyword>
<dbReference type="PROSITE" id="PS50908">
    <property type="entry name" value="RWD"/>
    <property type="match status" value="1"/>
</dbReference>
<evidence type="ECO:0000256" key="9">
    <source>
        <dbReference type="ARBA" id="ARBA00022771"/>
    </source>
</evidence>
<protein>
    <recommendedName>
        <fullName evidence="4">RBR-type E3 ubiquitin transferase</fullName>
        <ecNumber evidence="4">2.3.2.31</ecNumber>
    </recommendedName>
</protein>
<dbReference type="PROSITE" id="PS00518">
    <property type="entry name" value="ZF_RING_1"/>
    <property type="match status" value="1"/>
</dbReference>
<keyword evidence="9 16" id="KW-0863">Zinc-finger</keyword>
<gene>
    <name evidence="21" type="ORF">BV898_12358</name>
</gene>
<feature type="domain" description="RWD" evidence="19">
    <location>
        <begin position="14"/>
        <end position="162"/>
    </location>
</feature>
<dbReference type="PROSITE" id="PS51873">
    <property type="entry name" value="TRIAD"/>
    <property type="match status" value="1"/>
</dbReference>
<dbReference type="InterPro" id="IPR044066">
    <property type="entry name" value="TRIAD_supradom"/>
</dbReference>
<dbReference type="EC" id="2.3.2.31" evidence="4"/>
<proteinExistence type="inferred from homology"/>
<evidence type="ECO:0000313" key="21">
    <source>
        <dbReference type="EMBL" id="OQV13406.1"/>
    </source>
</evidence>
<dbReference type="CDD" id="cd23820">
    <property type="entry name" value="RWD_RNF14"/>
    <property type="match status" value="1"/>
</dbReference>
<dbReference type="CDD" id="cd20341">
    <property type="entry name" value="BRcat_RBR_RNF14"/>
    <property type="match status" value="1"/>
</dbReference>
<dbReference type="AlphaFoldDB" id="A0A1W0WDW8"/>
<keyword evidence="5" id="KW-0808">Transferase</keyword>
<dbReference type="Gene3D" id="2.20.25.20">
    <property type="match status" value="1"/>
</dbReference>
<dbReference type="Pfam" id="PF22191">
    <property type="entry name" value="IBR_1"/>
    <property type="match status" value="1"/>
</dbReference>
<keyword evidence="13" id="KW-0472">Membrane</keyword>
<keyword evidence="8" id="KW-0677">Repeat</keyword>
<dbReference type="PANTHER" id="PTHR11685">
    <property type="entry name" value="RBR FAMILY RING FINGER AND IBR DOMAIN-CONTAINING"/>
    <property type="match status" value="1"/>
</dbReference>
<dbReference type="InterPro" id="IPR047548">
    <property type="entry name" value="Rcat_RBR_RNF14"/>
</dbReference>
<accession>A0A1W0WDW8</accession>
<dbReference type="GO" id="GO:0061630">
    <property type="term" value="F:ubiquitin protein ligase activity"/>
    <property type="evidence" value="ECO:0007669"/>
    <property type="project" value="UniProtKB-EC"/>
</dbReference>
<dbReference type="PROSITE" id="PS50089">
    <property type="entry name" value="ZF_RING_2"/>
    <property type="match status" value="1"/>
</dbReference>
<evidence type="ECO:0000256" key="7">
    <source>
        <dbReference type="ARBA" id="ARBA00022723"/>
    </source>
</evidence>
<dbReference type="CDD" id="cd20354">
    <property type="entry name" value="Rcat_RBR_RNF14"/>
    <property type="match status" value="1"/>
</dbReference>
<evidence type="ECO:0000256" key="14">
    <source>
        <dbReference type="ARBA" id="ARBA00038342"/>
    </source>
</evidence>
<reference evidence="22" key="1">
    <citation type="submission" date="2017-01" db="EMBL/GenBank/DDBJ databases">
        <title>Comparative genomics of anhydrobiosis in the tardigrade Hypsibius dujardini.</title>
        <authorList>
            <person name="Yoshida Y."/>
            <person name="Koutsovoulos G."/>
            <person name="Laetsch D."/>
            <person name="Stevens L."/>
            <person name="Kumar S."/>
            <person name="Horikawa D."/>
            <person name="Ishino K."/>
            <person name="Komine S."/>
            <person name="Tomita M."/>
            <person name="Blaxter M."/>
            <person name="Arakawa K."/>
        </authorList>
    </citation>
    <scope>NUCLEOTIDE SEQUENCE [LARGE SCALE GENOMIC DNA]</scope>
    <source>
        <strain evidence="22">Z151</strain>
    </source>
</reference>
<dbReference type="InterPro" id="IPR031127">
    <property type="entry name" value="E3_UB_ligase_RBR"/>
</dbReference>
<evidence type="ECO:0000256" key="11">
    <source>
        <dbReference type="ARBA" id="ARBA00022833"/>
    </source>
</evidence>
<feature type="domain" description="RING-type" evidence="20">
    <location>
        <begin position="223"/>
        <end position="462"/>
    </location>
</feature>
<dbReference type="EMBL" id="MTYJ01000124">
    <property type="protein sequence ID" value="OQV13406.1"/>
    <property type="molecule type" value="Genomic_DNA"/>
</dbReference>
<dbReference type="SUPFAM" id="SSF57850">
    <property type="entry name" value="RING/U-box"/>
    <property type="match status" value="3"/>
</dbReference>
<keyword evidence="12" id="KW-1133">Transmembrane helix</keyword>
<dbReference type="Pfam" id="PF05773">
    <property type="entry name" value="RWD"/>
    <property type="match status" value="1"/>
</dbReference>
<keyword evidence="10" id="KW-0833">Ubl conjugation pathway</keyword>
<dbReference type="Gene3D" id="3.10.110.10">
    <property type="entry name" value="Ubiquitin Conjugating Enzyme"/>
    <property type="match status" value="1"/>
</dbReference>
<evidence type="ECO:0000256" key="10">
    <source>
        <dbReference type="ARBA" id="ARBA00022786"/>
    </source>
</evidence>
<dbReference type="SUPFAM" id="SSF54495">
    <property type="entry name" value="UBC-like"/>
    <property type="match status" value="1"/>
</dbReference>
<comment type="catalytic activity">
    <reaction evidence="1">
        <text>[E2 ubiquitin-conjugating enzyme]-S-ubiquitinyl-L-cysteine + [acceptor protein]-L-lysine = [E2 ubiquitin-conjugating enzyme]-L-cysteine + [acceptor protein]-N(6)-ubiquitinyl-L-lysine.</text>
        <dbReference type="EC" id="2.3.2.31"/>
    </reaction>
</comment>
<sequence length="534" mass="60844">MAEQTNTDSELQSEELLVLESLLSPEEFQKSDDHRSGVIDVYTAFESGVELVLVESLERMEHLKRWVESSDASEEEKARMLEESFGTRHEKITHLPPISIKFSLPEKYPSLEPPHVSLTSCWIPRRVLLQLEVFLKELWKQNGQQAILYDVFQFITDRATAGGFFPFPVACLPVFSHEEIATEAATSAILESSNLLVVPHARKLFHSLVQFDENRTVVLFQQQTHGCGVCFDSFPGTDFIRLTNCRHFVCKECMRRLCVNLIKDGSVHRLQCMECQEDLNPFDIQLSVEAEAWEKYQQFQLDSALSAMQDIVYCPRPWCNQAVIKEGDSTAGRCPGCAYVFCVHCKRGYHGIAPCPYDGDRKMLANEYADADKDTRVDMEKRWGRRRLQNLVDEVKAEDWVSKNAKQCPKCGFPVQKMGGCNKMVCTKCGSPFCWLCLAKLTGADPYGHFQDPNNRACYQNLMQGIEDDHNDEEDGLDSDDEDEDEDDLDNVEGFHGDHGWIDLGGREDAMIIFEQLLELVIGQAALNRRRPQN</sequence>
<comment type="similarity">
    <text evidence="15">Belongs to the RBR family. RNF14 subfamily.</text>
</comment>
<evidence type="ECO:0000256" key="12">
    <source>
        <dbReference type="ARBA" id="ARBA00022989"/>
    </source>
</evidence>
<dbReference type="GO" id="GO:0016567">
    <property type="term" value="P:protein ubiquitination"/>
    <property type="evidence" value="ECO:0007669"/>
    <property type="project" value="InterPro"/>
</dbReference>
<dbReference type="InterPro" id="IPR016135">
    <property type="entry name" value="UBQ-conjugating_enzyme/RWD"/>
</dbReference>
<evidence type="ECO:0000256" key="17">
    <source>
        <dbReference type="SAM" id="MobiDB-lite"/>
    </source>
</evidence>
<organism evidence="21 22">
    <name type="scientific">Hypsibius exemplaris</name>
    <name type="common">Freshwater tardigrade</name>
    <dbReference type="NCBI Taxonomy" id="2072580"/>
    <lineage>
        <taxon>Eukaryota</taxon>
        <taxon>Metazoa</taxon>
        <taxon>Ecdysozoa</taxon>
        <taxon>Tardigrada</taxon>
        <taxon>Eutardigrada</taxon>
        <taxon>Parachela</taxon>
        <taxon>Hypsibioidea</taxon>
        <taxon>Hypsibiidae</taxon>
        <taxon>Hypsibius</taxon>
    </lineage>
</organism>
<evidence type="ECO:0000256" key="13">
    <source>
        <dbReference type="ARBA" id="ARBA00023136"/>
    </source>
</evidence>
<evidence type="ECO:0000259" key="18">
    <source>
        <dbReference type="PROSITE" id="PS50089"/>
    </source>
</evidence>
<evidence type="ECO:0000256" key="5">
    <source>
        <dbReference type="ARBA" id="ARBA00022679"/>
    </source>
</evidence>
<evidence type="ECO:0000256" key="16">
    <source>
        <dbReference type="PROSITE-ProRule" id="PRU00175"/>
    </source>
</evidence>
<dbReference type="InterPro" id="IPR017907">
    <property type="entry name" value="Znf_RING_CS"/>
</dbReference>
<evidence type="ECO:0000256" key="3">
    <source>
        <dbReference type="ARBA" id="ARBA00004906"/>
    </source>
</evidence>
<evidence type="ECO:0000256" key="6">
    <source>
        <dbReference type="ARBA" id="ARBA00022692"/>
    </source>
</evidence>
<dbReference type="SMART" id="SM00184">
    <property type="entry name" value="RING"/>
    <property type="match status" value="2"/>
</dbReference>
<feature type="domain" description="RING-type" evidence="18">
    <location>
        <begin position="227"/>
        <end position="276"/>
    </location>
</feature>
<keyword evidence="22" id="KW-1185">Reference proteome</keyword>
<evidence type="ECO:0000256" key="2">
    <source>
        <dbReference type="ARBA" id="ARBA00004167"/>
    </source>
</evidence>
<dbReference type="Proteomes" id="UP000192578">
    <property type="component" value="Unassembled WGS sequence"/>
</dbReference>
<comment type="subcellular location">
    <subcellularLocation>
        <location evidence="2">Membrane</location>
        <topology evidence="2">Single-pass membrane protein</topology>
    </subcellularLocation>
</comment>
<dbReference type="GO" id="GO:0005737">
    <property type="term" value="C:cytoplasm"/>
    <property type="evidence" value="ECO:0007669"/>
    <property type="project" value="UniProtKB-ARBA"/>
</dbReference>
<comment type="pathway">
    <text evidence="3">Protein modification; protein ubiquitination.</text>
</comment>
<dbReference type="Pfam" id="PF01485">
    <property type="entry name" value="IBR"/>
    <property type="match status" value="1"/>
</dbReference>
<dbReference type="InterPro" id="IPR001841">
    <property type="entry name" value="Znf_RING"/>
</dbReference>
<feature type="region of interest" description="Disordered" evidence="17">
    <location>
        <begin position="469"/>
        <end position="490"/>
    </location>
</feature>
<comment type="caution">
    <text evidence="21">The sequence shown here is derived from an EMBL/GenBank/DDBJ whole genome shotgun (WGS) entry which is preliminary data.</text>
</comment>
<evidence type="ECO:0000256" key="1">
    <source>
        <dbReference type="ARBA" id="ARBA00001798"/>
    </source>
</evidence>
<evidence type="ECO:0000256" key="4">
    <source>
        <dbReference type="ARBA" id="ARBA00012251"/>
    </source>
</evidence>
<evidence type="ECO:0000256" key="15">
    <source>
        <dbReference type="ARBA" id="ARBA00044508"/>
    </source>
</evidence>
<evidence type="ECO:0000259" key="19">
    <source>
        <dbReference type="PROSITE" id="PS50908"/>
    </source>
</evidence>
<keyword evidence="11" id="KW-0862">Zinc</keyword>
<dbReference type="InterPro" id="IPR006575">
    <property type="entry name" value="RWD_dom"/>
</dbReference>
<dbReference type="Gene3D" id="1.20.120.1750">
    <property type="match status" value="1"/>
</dbReference>
<dbReference type="GO" id="GO:0031090">
    <property type="term" value="C:organelle membrane"/>
    <property type="evidence" value="ECO:0007669"/>
    <property type="project" value="UniProtKB-ARBA"/>
</dbReference>
<evidence type="ECO:0000313" key="22">
    <source>
        <dbReference type="Proteomes" id="UP000192578"/>
    </source>
</evidence>
<evidence type="ECO:0000256" key="8">
    <source>
        <dbReference type="ARBA" id="ARBA00022737"/>
    </source>
</evidence>
<keyword evidence="7" id="KW-0479">Metal-binding</keyword>
<dbReference type="SMART" id="SM00647">
    <property type="entry name" value="IBR"/>
    <property type="match status" value="2"/>
</dbReference>
<dbReference type="OrthoDB" id="69641at2759"/>
<dbReference type="FunFam" id="3.30.40.10:FF:000051">
    <property type="entry name" value="RBR-type E3 ubiquitin transferase"/>
    <property type="match status" value="1"/>
</dbReference>
<evidence type="ECO:0000259" key="20">
    <source>
        <dbReference type="PROSITE" id="PS51873"/>
    </source>
</evidence>
<dbReference type="InterPro" id="IPR002867">
    <property type="entry name" value="IBR_dom"/>
</dbReference>
<dbReference type="Gene3D" id="3.30.40.10">
    <property type="entry name" value="Zinc/RING finger domain, C3HC4 (zinc finger)"/>
    <property type="match status" value="1"/>
</dbReference>
<dbReference type="InterPro" id="IPR013083">
    <property type="entry name" value="Znf_RING/FYVE/PHD"/>
</dbReference>
<comment type="similarity">
    <text evidence="14">Belongs to the RBR family. RNF144 subfamily.</text>
</comment>